<feature type="region of interest" description="Disordered" evidence="1">
    <location>
        <begin position="113"/>
        <end position="213"/>
    </location>
</feature>
<evidence type="ECO:0000256" key="1">
    <source>
        <dbReference type="SAM" id="MobiDB-lite"/>
    </source>
</evidence>
<proteinExistence type="predicted"/>
<protein>
    <submittedName>
        <fullName evidence="2">(northern house mosquito) hypothetical protein</fullName>
    </submittedName>
</protein>
<feature type="region of interest" description="Disordered" evidence="1">
    <location>
        <begin position="27"/>
        <end position="47"/>
    </location>
</feature>
<sequence length="278" mass="31707">MTRRKRIKLKKVEWRRVEWQGEEYDADCSDDEGLAEMPSPVGSNHPNYPLEELEKDVDFNLEFLRELRAEGTLLPEDVVKVKRIMQLFRRDLSIVLEAANTRYLPVAATCEFREPEPEPKTERPPQPAAGSARSKGKLSPGKVGGKKLKKKQSRSSPDSGNESSPKSRPRSVKFKKNQGLESSRSSDSAMGSSARNLPKPTKSSQVKHKAKHKFKEFEHEIRKIQTSVITLLNGNGNELETEIDPDLEEIVGLISEMRKKDPDLPIEERLCEYFNKFY</sequence>
<feature type="compositionally biased region" description="Basic residues" evidence="1">
    <location>
        <begin position="144"/>
        <end position="153"/>
    </location>
</feature>
<evidence type="ECO:0000313" key="2">
    <source>
        <dbReference type="EMBL" id="CAG6449176.1"/>
    </source>
</evidence>
<name>A0A8D8A2L8_CULPI</name>
<feature type="compositionally biased region" description="Low complexity" evidence="1">
    <location>
        <begin position="182"/>
        <end position="193"/>
    </location>
</feature>
<reference evidence="2" key="1">
    <citation type="submission" date="2021-05" db="EMBL/GenBank/DDBJ databases">
        <authorList>
            <person name="Alioto T."/>
            <person name="Alioto T."/>
            <person name="Gomez Garrido J."/>
        </authorList>
    </citation>
    <scope>NUCLEOTIDE SEQUENCE</scope>
</reference>
<feature type="compositionally biased region" description="Polar residues" evidence="1">
    <location>
        <begin position="157"/>
        <end position="166"/>
    </location>
</feature>
<dbReference type="EMBL" id="HBUE01012483">
    <property type="protein sequence ID" value="CAG6449176.1"/>
    <property type="molecule type" value="Transcribed_RNA"/>
</dbReference>
<organism evidence="2">
    <name type="scientific">Culex pipiens</name>
    <name type="common">House mosquito</name>
    <dbReference type="NCBI Taxonomy" id="7175"/>
    <lineage>
        <taxon>Eukaryota</taxon>
        <taxon>Metazoa</taxon>
        <taxon>Ecdysozoa</taxon>
        <taxon>Arthropoda</taxon>
        <taxon>Hexapoda</taxon>
        <taxon>Insecta</taxon>
        <taxon>Pterygota</taxon>
        <taxon>Neoptera</taxon>
        <taxon>Endopterygota</taxon>
        <taxon>Diptera</taxon>
        <taxon>Nematocera</taxon>
        <taxon>Culicoidea</taxon>
        <taxon>Culicidae</taxon>
        <taxon>Culicinae</taxon>
        <taxon>Culicini</taxon>
        <taxon>Culex</taxon>
        <taxon>Culex</taxon>
    </lineage>
</organism>
<feature type="compositionally biased region" description="Basic residues" evidence="1">
    <location>
        <begin position="167"/>
        <end position="176"/>
    </location>
</feature>
<accession>A0A8D8A2L8</accession>
<feature type="compositionally biased region" description="Basic and acidic residues" evidence="1">
    <location>
        <begin position="113"/>
        <end position="123"/>
    </location>
</feature>
<dbReference type="AlphaFoldDB" id="A0A8D8A2L8"/>